<evidence type="ECO:0000256" key="2">
    <source>
        <dbReference type="ARBA" id="ARBA00023015"/>
    </source>
</evidence>
<dbReference type="GO" id="GO:0016987">
    <property type="term" value="F:sigma factor activity"/>
    <property type="evidence" value="ECO:0007669"/>
    <property type="project" value="UniProtKB-KW"/>
</dbReference>
<evidence type="ECO:0000256" key="1">
    <source>
        <dbReference type="ARBA" id="ARBA00010641"/>
    </source>
</evidence>
<keyword evidence="5" id="KW-0804">Transcription</keyword>
<evidence type="ECO:0000313" key="8">
    <source>
        <dbReference type="EMBL" id="QMU28345.1"/>
    </source>
</evidence>
<keyword evidence="3" id="KW-0731">Sigma factor</keyword>
<name>A0A7L7L741_9BACT</name>
<dbReference type="InterPro" id="IPR013325">
    <property type="entry name" value="RNA_pol_sigma_r2"/>
</dbReference>
<dbReference type="RefSeq" id="WP_182415533.1">
    <property type="nucleotide sequence ID" value="NZ_CP055153.1"/>
</dbReference>
<keyword evidence="4" id="KW-0238">DNA-binding</keyword>
<keyword evidence="9" id="KW-1185">Reference proteome</keyword>
<feature type="domain" description="RNA polymerase sigma-70 region 4" evidence="7">
    <location>
        <begin position="126"/>
        <end position="176"/>
    </location>
</feature>
<evidence type="ECO:0000256" key="3">
    <source>
        <dbReference type="ARBA" id="ARBA00023082"/>
    </source>
</evidence>
<dbReference type="Pfam" id="PF04545">
    <property type="entry name" value="Sigma70_r4"/>
    <property type="match status" value="1"/>
</dbReference>
<dbReference type="SUPFAM" id="SSF88659">
    <property type="entry name" value="Sigma3 and sigma4 domains of RNA polymerase sigma factors"/>
    <property type="match status" value="1"/>
</dbReference>
<feature type="domain" description="RNA polymerase sigma-70 region 2" evidence="6">
    <location>
        <begin position="27"/>
        <end position="93"/>
    </location>
</feature>
<evidence type="ECO:0000259" key="7">
    <source>
        <dbReference type="Pfam" id="PF04545"/>
    </source>
</evidence>
<dbReference type="InterPro" id="IPR007630">
    <property type="entry name" value="RNA_pol_sigma70_r4"/>
</dbReference>
<dbReference type="Proteomes" id="UP000514509">
    <property type="component" value="Chromosome"/>
</dbReference>
<dbReference type="InterPro" id="IPR014284">
    <property type="entry name" value="RNA_pol_sigma-70_dom"/>
</dbReference>
<keyword evidence="2" id="KW-0805">Transcription regulation</keyword>
<evidence type="ECO:0000256" key="5">
    <source>
        <dbReference type="ARBA" id="ARBA00023163"/>
    </source>
</evidence>
<dbReference type="InterPro" id="IPR039425">
    <property type="entry name" value="RNA_pol_sigma-70-like"/>
</dbReference>
<dbReference type="PANTHER" id="PTHR43133:SF8">
    <property type="entry name" value="RNA POLYMERASE SIGMA FACTOR HI_1459-RELATED"/>
    <property type="match status" value="1"/>
</dbReference>
<dbReference type="InterPro" id="IPR013324">
    <property type="entry name" value="RNA_pol_sigma_r3/r4-like"/>
</dbReference>
<dbReference type="PANTHER" id="PTHR43133">
    <property type="entry name" value="RNA POLYMERASE ECF-TYPE SIGMA FACTO"/>
    <property type="match status" value="1"/>
</dbReference>
<sequence length="183" mass="21177">MKISYQSDEVLIQGLQNGSPKALEFIYSTYWPMIANFVRLNHGNSQEAEDLYQEGIITLYEQVRKGNFHMNSAVKTYLYSICRNKWLSKLKKQVPITDLEEHIQQIPAEEPIAETPYLDDAALKLAIEGLGEPCRTVIVGYYYHKLSLEQIAETLNYSNANVAKQQKFRCVERLKKKFLPELK</sequence>
<proteinExistence type="inferred from homology"/>
<evidence type="ECO:0000256" key="4">
    <source>
        <dbReference type="ARBA" id="ARBA00023125"/>
    </source>
</evidence>
<dbReference type="KEGG" id="add:HUW48_10005"/>
<evidence type="ECO:0000259" key="6">
    <source>
        <dbReference type="Pfam" id="PF04542"/>
    </source>
</evidence>
<organism evidence="8 9">
    <name type="scientific">Adhaeribacter radiodurans</name>
    <dbReference type="NCBI Taxonomy" id="2745197"/>
    <lineage>
        <taxon>Bacteria</taxon>
        <taxon>Pseudomonadati</taxon>
        <taxon>Bacteroidota</taxon>
        <taxon>Cytophagia</taxon>
        <taxon>Cytophagales</taxon>
        <taxon>Hymenobacteraceae</taxon>
        <taxon>Adhaeribacter</taxon>
    </lineage>
</organism>
<dbReference type="SUPFAM" id="SSF88946">
    <property type="entry name" value="Sigma2 domain of RNA polymerase sigma factors"/>
    <property type="match status" value="1"/>
</dbReference>
<gene>
    <name evidence="8" type="ORF">HUW48_10005</name>
</gene>
<dbReference type="AlphaFoldDB" id="A0A7L7L741"/>
<dbReference type="Gene3D" id="1.10.10.10">
    <property type="entry name" value="Winged helix-like DNA-binding domain superfamily/Winged helix DNA-binding domain"/>
    <property type="match status" value="1"/>
</dbReference>
<dbReference type="GO" id="GO:0003677">
    <property type="term" value="F:DNA binding"/>
    <property type="evidence" value="ECO:0007669"/>
    <property type="project" value="UniProtKB-KW"/>
</dbReference>
<accession>A0A7L7L741</accession>
<dbReference type="Pfam" id="PF04542">
    <property type="entry name" value="Sigma70_r2"/>
    <property type="match status" value="1"/>
</dbReference>
<dbReference type="InterPro" id="IPR007627">
    <property type="entry name" value="RNA_pol_sigma70_r2"/>
</dbReference>
<dbReference type="InterPro" id="IPR036388">
    <property type="entry name" value="WH-like_DNA-bd_sf"/>
</dbReference>
<dbReference type="GO" id="GO:0006352">
    <property type="term" value="P:DNA-templated transcription initiation"/>
    <property type="evidence" value="ECO:0007669"/>
    <property type="project" value="InterPro"/>
</dbReference>
<dbReference type="NCBIfam" id="TIGR02937">
    <property type="entry name" value="sigma70-ECF"/>
    <property type="match status" value="1"/>
</dbReference>
<comment type="similarity">
    <text evidence="1">Belongs to the sigma-70 factor family. ECF subfamily.</text>
</comment>
<dbReference type="EMBL" id="CP055153">
    <property type="protein sequence ID" value="QMU28345.1"/>
    <property type="molecule type" value="Genomic_DNA"/>
</dbReference>
<protein>
    <submittedName>
        <fullName evidence="8">Sigma-70 family RNA polymerase sigma factor</fullName>
    </submittedName>
</protein>
<reference evidence="8 9" key="1">
    <citation type="submission" date="2020-08" db="EMBL/GenBank/DDBJ databases">
        <title>Adhaeribacter dokdonensis sp. nov., isolated from the rhizosphere of Elymus tsukushiensis, a plant native to the Dokdo Islands, Republic of Korea.</title>
        <authorList>
            <person name="Ghim S.Y."/>
        </authorList>
    </citation>
    <scope>NUCLEOTIDE SEQUENCE [LARGE SCALE GENOMIC DNA]</scope>
    <source>
        <strain evidence="8 9">KUDC8001</strain>
    </source>
</reference>
<dbReference type="Gene3D" id="1.10.1740.10">
    <property type="match status" value="1"/>
</dbReference>
<evidence type="ECO:0000313" key="9">
    <source>
        <dbReference type="Proteomes" id="UP000514509"/>
    </source>
</evidence>